<keyword evidence="1" id="KW-0805">Transcription regulation</keyword>
<accession>A0ABW4GL00</accession>
<keyword evidence="7" id="KW-1185">Reference proteome</keyword>
<keyword evidence="3" id="KW-0804">Transcription</keyword>
<dbReference type="PANTHER" id="PTHR30055">
    <property type="entry name" value="HTH-TYPE TRANSCRIPTIONAL REGULATOR RUTR"/>
    <property type="match status" value="1"/>
</dbReference>
<feature type="DNA-binding region" description="H-T-H motif" evidence="4">
    <location>
        <begin position="34"/>
        <end position="53"/>
    </location>
</feature>
<dbReference type="RefSeq" id="WP_219528457.1">
    <property type="nucleotide sequence ID" value="NZ_JAHKRM010000004.1"/>
</dbReference>
<evidence type="ECO:0000259" key="5">
    <source>
        <dbReference type="PROSITE" id="PS50977"/>
    </source>
</evidence>
<gene>
    <name evidence="6" type="ORF">ACFSJ0_38770</name>
</gene>
<reference evidence="7" key="1">
    <citation type="journal article" date="2019" name="Int. J. Syst. Evol. Microbiol.">
        <title>The Global Catalogue of Microorganisms (GCM) 10K type strain sequencing project: providing services to taxonomists for standard genome sequencing and annotation.</title>
        <authorList>
            <consortium name="The Broad Institute Genomics Platform"/>
            <consortium name="The Broad Institute Genome Sequencing Center for Infectious Disease"/>
            <person name="Wu L."/>
            <person name="Ma J."/>
        </authorList>
    </citation>
    <scope>NUCLEOTIDE SEQUENCE [LARGE SCALE GENOMIC DNA]</scope>
    <source>
        <strain evidence="7">CGMCC 1.15399</strain>
    </source>
</reference>
<proteinExistence type="predicted"/>
<evidence type="ECO:0000256" key="1">
    <source>
        <dbReference type="ARBA" id="ARBA00023015"/>
    </source>
</evidence>
<dbReference type="EMBL" id="JBHUCM010000035">
    <property type="protein sequence ID" value="MFD1543049.1"/>
    <property type="molecule type" value="Genomic_DNA"/>
</dbReference>
<protein>
    <submittedName>
        <fullName evidence="6">TetR/AcrR family transcriptional regulator</fullName>
    </submittedName>
</protein>
<name>A0ABW4GL00_9ACTN</name>
<dbReference type="Proteomes" id="UP001597097">
    <property type="component" value="Unassembled WGS sequence"/>
</dbReference>
<dbReference type="InterPro" id="IPR050109">
    <property type="entry name" value="HTH-type_TetR-like_transc_reg"/>
</dbReference>
<dbReference type="InterPro" id="IPR001647">
    <property type="entry name" value="HTH_TetR"/>
</dbReference>
<dbReference type="Pfam" id="PF00440">
    <property type="entry name" value="TetR_N"/>
    <property type="match status" value="1"/>
</dbReference>
<organism evidence="6 7">
    <name type="scientific">Nonomuraea guangzhouensis</name>
    <dbReference type="NCBI Taxonomy" id="1291555"/>
    <lineage>
        <taxon>Bacteria</taxon>
        <taxon>Bacillati</taxon>
        <taxon>Actinomycetota</taxon>
        <taxon>Actinomycetes</taxon>
        <taxon>Streptosporangiales</taxon>
        <taxon>Streptosporangiaceae</taxon>
        <taxon>Nonomuraea</taxon>
    </lineage>
</organism>
<sequence>MEEGLRERKKRETRRTIHDTAMRLFTERGFAEVSVLEIAEQAGVSKMTVFNYFPTKEDIVLDVMGESYSDIAQLVSGRRPGESLVDGAHREFVERLARHAPETGLDDSPAYLEQLHLFRKTPSLAARLLLFHVAAEAKMTEAIELERPGDPRAPFAAGQLYSLLRTLQVQNSRRIYHGQSADEAYPDALAAADTGFDLLRGGLGDYLAG</sequence>
<evidence type="ECO:0000256" key="2">
    <source>
        <dbReference type="ARBA" id="ARBA00023125"/>
    </source>
</evidence>
<dbReference type="PANTHER" id="PTHR30055:SF234">
    <property type="entry name" value="HTH-TYPE TRANSCRIPTIONAL REGULATOR BETI"/>
    <property type="match status" value="1"/>
</dbReference>
<evidence type="ECO:0000256" key="3">
    <source>
        <dbReference type="ARBA" id="ARBA00023163"/>
    </source>
</evidence>
<comment type="caution">
    <text evidence="6">The sequence shown here is derived from an EMBL/GenBank/DDBJ whole genome shotgun (WGS) entry which is preliminary data.</text>
</comment>
<dbReference type="PROSITE" id="PS50977">
    <property type="entry name" value="HTH_TETR_2"/>
    <property type="match status" value="1"/>
</dbReference>
<evidence type="ECO:0000313" key="7">
    <source>
        <dbReference type="Proteomes" id="UP001597097"/>
    </source>
</evidence>
<evidence type="ECO:0000256" key="4">
    <source>
        <dbReference type="PROSITE-ProRule" id="PRU00335"/>
    </source>
</evidence>
<keyword evidence="2 4" id="KW-0238">DNA-binding</keyword>
<feature type="domain" description="HTH tetR-type" evidence="5">
    <location>
        <begin position="11"/>
        <end position="71"/>
    </location>
</feature>
<evidence type="ECO:0000313" key="6">
    <source>
        <dbReference type="EMBL" id="MFD1543049.1"/>
    </source>
</evidence>